<keyword evidence="1" id="KW-1133">Transmembrane helix</keyword>
<evidence type="ECO:0000313" key="3">
    <source>
        <dbReference type="Proteomes" id="UP001595764"/>
    </source>
</evidence>
<comment type="caution">
    <text evidence="2">The sequence shown here is derived from an EMBL/GenBank/DDBJ whole genome shotgun (WGS) entry which is preliminary data.</text>
</comment>
<name>A0ABV7QRE1_9PSEU</name>
<evidence type="ECO:0000256" key="1">
    <source>
        <dbReference type="SAM" id="Phobius"/>
    </source>
</evidence>
<reference evidence="3" key="1">
    <citation type="journal article" date="2019" name="Int. J. Syst. Evol. Microbiol.">
        <title>The Global Catalogue of Microorganisms (GCM) 10K type strain sequencing project: providing services to taxonomists for standard genome sequencing and annotation.</title>
        <authorList>
            <consortium name="The Broad Institute Genomics Platform"/>
            <consortium name="The Broad Institute Genome Sequencing Center for Infectious Disease"/>
            <person name="Wu L."/>
            <person name="Ma J."/>
        </authorList>
    </citation>
    <scope>NUCLEOTIDE SEQUENCE [LARGE SCALE GENOMIC DNA]</scope>
    <source>
        <strain evidence="3">CGMCC 4.7682</strain>
    </source>
</reference>
<protein>
    <submittedName>
        <fullName evidence="2">Uncharacterized protein</fullName>
    </submittedName>
</protein>
<feature type="transmembrane region" description="Helical" evidence="1">
    <location>
        <begin position="36"/>
        <end position="69"/>
    </location>
</feature>
<keyword evidence="1" id="KW-0472">Membrane</keyword>
<dbReference type="RefSeq" id="WP_377868355.1">
    <property type="nucleotide sequence ID" value="NZ_JBHMAY010000005.1"/>
</dbReference>
<dbReference type="Proteomes" id="UP001595764">
    <property type="component" value="Unassembled WGS sequence"/>
</dbReference>
<proteinExistence type="predicted"/>
<feature type="transmembrane region" description="Helical" evidence="1">
    <location>
        <begin position="81"/>
        <end position="108"/>
    </location>
</feature>
<evidence type="ECO:0000313" key="2">
    <source>
        <dbReference type="EMBL" id="MFC3514480.1"/>
    </source>
</evidence>
<organism evidence="2 3">
    <name type="scientific">Amycolatopsis halotolerans</name>
    <dbReference type="NCBI Taxonomy" id="330083"/>
    <lineage>
        <taxon>Bacteria</taxon>
        <taxon>Bacillati</taxon>
        <taxon>Actinomycetota</taxon>
        <taxon>Actinomycetes</taxon>
        <taxon>Pseudonocardiales</taxon>
        <taxon>Pseudonocardiaceae</taxon>
        <taxon>Amycolatopsis</taxon>
    </lineage>
</organism>
<keyword evidence="1" id="KW-0812">Transmembrane</keyword>
<keyword evidence="3" id="KW-1185">Reference proteome</keyword>
<dbReference type="EMBL" id="JBHRWI010000040">
    <property type="protein sequence ID" value="MFC3514480.1"/>
    <property type="molecule type" value="Genomic_DNA"/>
</dbReference>
<sequence length="140" mass="13686">MRTEGRLAGGFGFPLGCVAVVAAAIAADLAGATAHPGYAVAAVALAVGAVAVVTTPLAAAGAAAVGWAVLAGFAYGRAGELLFIAATGWVAVILAGAAGFGLVLGAGWRTVQRVRPVFAEAVVPEPRKAVEAGHRRVASL</sequence>
<accession>A0ABV7QRE1</accession>
<gene>
    <name evidence="2" type="ORF">ACFORO_30220</name>
</gene>